<dbReference type="InterPro" id="IPR009959">
    <property type="entry name" value="Cyclase_SnoaL-like"/>
</dbReference>
<dbReference type="Proteomes" id="UP001501442">
    <property type="component" value="Unassembled WGS sequence"/>
</dbReference>
<dbReference type="InterPro" id="IPR032710">
    <property type="entry name" value="NTF2-like_dom_sf"/>
</dbReference>
<proteinExistence type="predicted"/>
<dbReference type="PANTHER" id="PTHR38436">
    <property type="entry name" value="POLYKETIDE CYCLASE SNOAL-LIKE DOMAIN"/>
    <property type="match status" value="1"/>
</dbReference>
<sequence>MNATEHRKQRIADVWHRAWNDGRVDALDELLAPGYVRHTQSGDQDATSLKKAITMVKRAFPDLRTTIDDLISENEKTVVRWHSVGTHQGEFLDVPPTEREVVVSGITIARFDGPFVAEEWVTWDPRDLLTTLGILTLRDVT</sequence>
<dbReference type="RefSeq" id="WP_345430321.1">
    <property type="nucleotide sequence ID" value="NZ_BAABHK010000002.1"/>
</dbReference>
<organism evidence="1 2">
    <name type="scientific">Actinoallomurus vinaceus</name>
    <dbReference type="NCBI Taxonomy" id="1080074"/>
    <lineage>
        <taxon>Bacteria</taxon>
        <taxon>Bacillati</taxon>
        <taxon>Actinomycetota</taxon>
        <taxon>Actinomycetes</taxon>
        <taxon>Streptosporangiales</taxon>
        <taxon>Thermomonosporaceae</taxon>
        <taxon>Actinoallomurus</taxon>
    </lineage>
</organism>
<gene>
    <name evidence="1" type="ORF">GCM10023196_019420</name>
</gene>
<dbReference type="EMBL" id="BAABHK010000002">
    <property type="protein sequence ID" value="GAA4623396.1"/>
    <property type="molecule type" value="Genomic_DNA"/>
</dbReference>
<keyword evidence="2" id="KW-1185">Reference proteome</keyword>
<dbReference type="PANTHER" id="PTHR38436:SF1">
    <property type="entry name" value="ESTER CYCLASE"/>
    <property type="match status" value="1"/>
</dbReference>
<dbReference type="SUPFAM" id="SSF54427">
    <property type="entry name" value="NTF2-like"/>
    <property type="match status" value="1"/>
</dbReference>
<evidence type="ECO:0008006" key="3">
    <source>
        <dbReference type="Google" id="ProtNLM"/>
    </source>
</evidence>
<protein>
    <recommendedName>
        <fullName evidence="3">Ester cyclase</fullName>
    </recommendedName>
</protein>
<evidence type="ECO:0000313" key="2">
    <source>
        <dbReference type="Proteomes" id="UP001501442"/>
    </source>
</evidence>
<dbReference type="Gene3D" id="3.10.450.50">
    <property type="match status" value="1"/>
</dbReference>
<dbReference type="Pfam" id="PF07366">
    <property type="entry name" value="SnoaL"/>
    <property type="match status" value="1"/>
</dbReference>
<accession>A0ABP8U779</accession>
<name>A0ABP8U779_9ACTN</name>
<comment type="caution">
    <text evidence="1">The sequence shown here is derived from an EMBL/GenBank/DDBJ whole genome shotgun (WGS) entry which is preliminary data.</text>
</comment>
<reference evidence="2" key="1">
    <citation type="journal article" date="2019" name="Int. J. Syst. Evol. Microbiol.">
        <title>The Global Catalogue of Microorganisms (GCM) 10K type strain sequencing project: providing services to taxonomists for standard genome sequencing and annotation.</title>
        <authorList>
            <consortium name="The Broad Institute Genomics Platform"/>
            <consortium name="The Broad Institute Genome Sequencing Center for Infectious Disease"/>
            <person name="Wu L."/>
            <person name="Ma J."/>
        </authorList>
    </citation>
    <scope>NUCLEOTIDE SEQUENCE [LARGE SCALE GENOMIC DNA]</scope>
    <source>
        <strain evidence="2">JCM 17939</strain>
    </source>
</reference>
<evidence type="ECO:0000313" key="1">
    <source>
        <dbReference type="EMBL" id="GAA4623396.1"/>
    </source>
</evidence>